<dbReference type="InterPro" id="IPR036397">
    <property type="entry name" value="RNaseH_sf"/>
</dbReference>
<keyword evidence="6" id="KW-1185">Reference proteome</keyword>
<evidence type="ECO:0000256" key="1">
    <source>
        <dbReference type="PROSITE-ProRule" id="PRU00047"/>
    </source>
</evidence>
<feature type="region of interest" description="Disordered" evidence="2">
    <location>
        <begin position="259"/>
        <end position="300"/>
    </location>
</feature>
<keyword evidence="1" id="KW-0863">Zinc-finger</keyword>
<dbReference type="InterPro" id="IPR012337">
    <property type="entry name" value="RNaseH-like_sf"/>
</dbReference>
<sequence>MDENTSTTAPLPITTESVVSTIPPLPINNNFIIPPLTTSQAYPNLVFPSQQPTVTTTYSIPPLTPQPPNKSTIITPSFSLSPSSNLTQESQLLSINASAQDPIKLTPSNYQDQLIRSALVASLSSEVVPPVISADTSFDVWTTLHNTYAKPSRARLLGLKESLSQATKGTQSMSSYLQHIKQLVTTLNSAGATLTMDDITLHVIHGLSPEYRGICDSLRTSDSPITFDELHEKLCDYEAYLCRQSAASSMPITANFVAKSNSNTSNNSRNNKNNRQSTFQNQNVSGHRNNQAMNSRQSNKQSSRVICQYCDKPGHVVKQCRKLQAAFPWFAPSMESSVTSNSTGNSQPRANFVSSSTGSTDWLVDSGASHHVTSDLQNLSLNTDYDGDDVMIGDGKSLSVTHSGSTTLNTFARPLHLSNDCRTGALLVAGEPRDGVYEWPIKSKSVSTPTSSHSTYSVHLSSVSTWHYRLGHPSSPILRQIFRYLDIPFKSIVSLYSDNGGEFIHLREFFTSNGISHFLTPPHTPELNGTAKRRHRHIVETGITLLHVAKLPLSFWSFAF</sequence>
<dbReference type="Pfam" id="PF22936">
    <property type="entry name" value="Pol_BBD"/>
    <property type="match status" value="1"/>
</dbReference>
<evidence type="ECO:0000259" key="3">
    <source>
        <dbReference type="PROSITE" id="PS50158"/>
    </source>
</evidence>
<proteinExistence type="predicted"/>
<name>A0ABQ7U211_SOLTU</name>
<feature type="compositionally biased region" description="Polar residues" evidence="2">
    <location>
        <begin position="279"/>
        <end position="300"/>
    </location>
</feature>
<comment type="caution">
    <text evidence="5">The sequence shown here is derived from an EMBL/GenBank/DDBJ whole genome shotgun (WGS) entry which is preliminary data.</text>
</comment>
<dbReference type="PANTHER" id="PTHR47481">
    <property type="match status" value="1"/>
</dbReference>
<evidence type="ECO:0000256" key="2">
    <source>
        <dbReference type="SAM" id="MobiDB-lite"/>
    </source>
</evidence>
<keyword evidence="1" id="KW-0479">Metal-binding</keyword>
<gene>
    <name evidence="5" type="ORF">KY290_033429</name>
</gene>
<feature type="domain" description="Integrase catalytic" evidence="4">
    <location>
        <begin position="428"/>
        <end position="560"/>
    </location>
</feature>
<protein>
    <submittedName>
        <fullName evidence="5">Uncharacterized protein</fullName>
    </submittedName>
</protein>
<dbReference type="Gene3D" id="3.30.420.10">
    <property type="entry name" value="Ribonuclease H-like superfamily/Ribonuclease H"/>
    <property type="match status" value="1"/>
</dbReference>
<dbReference type="InterPro" id="IPR001878">
    <property type="entry name" value="Znf_CCHC"/>
</dbReference>
<accession>A0ABQ7U211</accession>
<dbReference type="PROSITE" id="PS50158">
    <property type="entry name" value="ZF_CCHC"/>
    <property type="match status" value="1"/>
</dbReference>
<dbReference type="SUPFAM" id="SSF57756">
    <property type="entry name" value="Retrovirus zinc finger-like domains"/>
    <property type="match status" value="1"/>
</dbReference>
<dbReference type="SUPFAM" id="SSF53098">
    <property type="entry name" value="Ribonuclease H-like"/>
    <property type="match status" value="1"/>
</dbReference>
<dbReference type="InterPro" id="IPR036875">
    <property type="entry name" value="Znf_CCHC_sf"/>
</dbReference>
<feature type="compositionally biased region" description="Low complexity" evidence="2">
    <location>
        <begin position="259"/>
        <end position="278"/>
    </location>
</feature>
<feature type="domain" description="CCHC-type" evidence="3">
    <location>
        <begin position="307"/>
        <end position="322"/>
    </location>
</feature>
<reference evidence="5 6" key="1">
    <citation type="journal article" date="2021" name="bioRxiv">
        <title>Chromosome-scale and haplotype-resolved genome assembly of a tetraploid potato cultivar.</title>
        <authorList>
            <person name="Sun H."/>
            <person name="Jiao W.-B."/>
            <person name="Krause K."/>
            <person name="Campoy J.A."/>
            <person name="Goel M."/>
            <person name="Folz-Donahue K."/>
            <person name="Kukat C."/>
            <person name="Huettel B."/>
            <person name="Schneeberger K."/>
        </authorList>
    </citation>
    <scope>NUCLEOTIDE SEQUENCE [LARGE SCALE GENOMIC DNA]</scope>
    <source>
        <strain evidence="5">SolTubOtavaFocal</strain>
        <tissue evidence="5">Leaves</tissue>
    </source>
</reference>
<evidence type="ECO:0000313" key="5">
    <source>
        <dbReference type="EMBL" id="KAH0740386.1"/>
    </source>
</evidence>
<organism evidence="5 6">
    <name type="scientific">Solanum tuberosum</name>
    <name type="common">Potato</name>
    <dbReference type="NCBI Taxonomy" id="4113"/>
    <lineage>
        <taxon>Eukaryota</taxon>
        <taxon>Viridiplantae</taxon>
        <taxon>Streptophyta</taxon>
        <taxon>Embryophyta</taxon>
        <taxon>Tracheophyta</taxon>
        <taxon>Spermatophyta</taxon>
        <taxon>Magnoliopsida</taxon>
        <taxon>eudicotyledons</taxon>
        <taxon>Gunneridae</taxon>
        <taxon>Pentapetalae</taxon>
        <taxon>asterids</taxon>
        <taxon>lamiids</taxon>
        <taxon>Solanales</taxon>
        <taxon>Solanaceae</taxon>
        <taxon>Solanoideae</taxon>
        <taxon>Solaneae</taxon>
        <taxon>Solanum</taxon>
    </lineage>
</organism>
<dbReference type="Pfam" id="PF14223">
    <property type="entry name" value="Retrotran_gag_2"/>
    <property type="match status" value="1"/>
</dbReference>
<dbReference type="PROSITE" id="PS50994">
    <property type="entry name" value="INTEGRASE"/>
    <property type="match status" value="1"/>
</dbReference>
<evidence type="ECO:0000313" key="6">
    <source>
        <dbReference type="Proteomes" id="UP000826656"/>
    </source>
</evidence>
<dbReference type="InterPro" id="IPR054722">
    <property type="entry name" value="PolX-like_BBD"/>
</dbReference>
<evidence type="ECO:0000259" key="4">
    <source>
        <dbReference type="PROSITE" id="PS50994"/>
    </source>
</evidence>
<keyword evidence="1" id="KW-0862">Zinc</keyword>
<dbReference type="EMBL" id="JAIVGD010000026">
    <property type="protein sequence ID" value="KAH0740386.1"/>
    <property type="molecule type" value="Genomic_DNA"/>
</dbReference>
<dbReference type="PANTHER" id="PTHR47481:SF21">
    <property type="entry name" value="BASIC-LEUCINE ZIPPER TRANSCRIPTION FACTOR Q-RELATED"/>
    <property type="match status" value="1"/>
</dbReference>
<dbReference type="InterPro" id="IPR001584">
    <property type="entry name" value="Integrase_cat-core"/>
</dbReference>
<dbReference type="Proteomes" id="UP000826656">
    <property type="component" value="Unassembled WGS sequence"/>
</dbReference>